<gene>
    <name evidence="1" type="ORF">EC957_008968</name>
</gene>
<dbReference type="Gene3D" id="3.80.10.10">
    <property type="entry name" value="Ribonuclease Inhibitor"/>
    <property type="match status" value="1"/>
</dbReference>
<dbReference type="Proteomes" id="UP000723463">
    <property type="component" value="Unassembled WGS sequence"/>
</dbReference>
<reference evidence="1" key="1">
    <citation type="journal article" date="2020" name="Fungal Divers.">
        <title>Resolving the Mortierellaceae phylogeny through synthesis of multi-gene phylogenetics and phylogenomics.</title>
        <authorList>
            <person name="Vandepol N."/>
            <person name="Liber J."/>
            <person name="Desiro A."/>
            <person name="Na H."/>
            <person name="Kennedy M."/>
            <person name="Barry K."/>
            <person name="Grigoriev I.V."/>
            <person name="Miller A.N."/>
            <person name="O'Donnell K."/>
            <person name="Stajich J.E."/>
            <person name="Bonito G."/>
        </authorList>
    </citation>
    <scope>NUCLEOTIDE SEQUENCE</scope>
    <source>
        <strain evidence="1">NRRL 2591</strain>
    </source>
</reference>
<organism evidence="1 2">
    <name type="scientific">Mortierella hygrophila</name>
    <dbReference type="NCBI Taxonomy" id="979708"/>
    <lineage>
        <taxon>Eukaryota</taxon>
        <taxon>Fungi</taxon>
        <taxon>Fungi incertae sedis</taxon>
        <taxon>Mucoromycota</taxon>
        <taxon>Mortierellomycotina</taxon>
        <taxon>Mortierellomycetes</taxon>
        <taxon>Mortierellales</taxon>
        <taxon>Mortierellaceae</taxon>
        <taxon>Mortierella</taxon>
    </lineage>
</organism>
<accession>A0A9P6EWJ6</accession>
<dbReference type="AlphaFoldDB" id="A0A9P6EWJ6"/>
<keyword evidence="2" id="KW-1185">Reference proteome</keyword>
<name>A0A9P6EWJ6_9FUNG</name>
<comment type="caution">
    <text evidence="1">The sequence shown here is derived from an EMBL/GenBank/DDBJ whole genome shotgun (WGS) entry which is preliminary data.</text>
</comment>
<proteinExistence type="predicted"/>
<dbReference type="InterPro" id="IPR032675">
    <property type="entry name" value="LRR_dom_sf"/>
</dbReference>
<evidence type="ECO:0000313" key="1">
    <source>
        <dbReference type="EMBL" id="KAF9537043.1"/>
    </source>
</evidence>
<protein>
    <submittedName>
        <fullName evidence="1">Uncharacterized protein</fullName>
    </submittedName>
</protein>
<evidence type="ECO:0000313" key="2">
    <source>
        <dbReference type="Proteomes" id="UP000723463"/>
    </source>
</evidence>
<dbReference type="SUPFAM" id="SSF52047">
    <property type="entry name" value="RNI-like"/>
    <property type="match status" value="1"/>
</dbReference>
<sequence>MPVDVSILKEHAQFVHTLTYLTTISQDYTIHFPALTNLSFEFLSWPTTFHDTVPPPDRNDYLASIIRLCPRIQNLTLTNAVHCPSVQLWETILSTLENPRRLAVTRMDPTDNPSMQAFWKACSRYLSELSFGRLQERHFATLSILDLNGCALFTSEMVLSVLSGCPLLEDLSAPYLTASDLRQSEPARRAWICFGLTRLKVYIARDREHPDADQLVFEQLSKLVQLEELDIGDDTLANDEGSGDKLDA</sequence>
<dbReference type="EMBL" id="JAAAXW010000475">
    <property type="protein sequence ID" value="KAF9537043.1"/>
    <property type="molecule type" value="Genomic_DNA"/>
</dbReference>